<dbReference type="AlphaFoldDB" id="A0A699TA10"/>
<feature type="non-terminal residue" evidence="1">
    <location>
        <position position="1"/>
    </location>
</feature>
<protein>
    <submittedName>
        <fullName evidence="1">Uncharacterized protein</fullName>
    </submittedName>
</protein>
<sequence>SSLPVQPRSEERLGDELGTFAGEGAGVCCTCGMIEMVGGGRVVADNRGGSAAVVTGTSTHEVELKIESILVSGLGLSMFETKRDDTDELCC</sequence>
<gene>
    <name evidence="1" type="ORF">Tci_879344</name>
</gene>
<dbReference type="EMBL" id="BKCJ011231103">
    <property type="protein sequence ID" value="GFD07375.1"/>
    <property type="molecule type" value="Genomic_DNA"/>
</dbReference>
<name>A0A699TA10_TANCI</name>
<organism evidence="1">
    <name type="scientific">Tanacetum cinerariifolium</name>
    <name type="common">Dalmatian daisy</name>
    <name type="synonym">Chrysanthemum cinerariifolium</name>
    <dbReference type="NCBI Taxonomy" id="118510"/>
    <lineage>
        <taxon>Eukaryota</taxon>
        <taxon>Viridiplantae</taxon>
        <taxon>Streptophyta</taxon>
        <taxon>Embryophyta</taxon>
        <taxon>Tracheophyta</taxon>
        <taxon>Spermatophyta</taxon>
        <taxon>Magnoliopsida</taxon>
        <taxon>eudicotyledons</taxon>
        <taxon>Gunneridae</taxon>
        <taxon>Pentapetalae</taxon>
        <taxon>asterids</taxon>
        <taxon>campanulids</taxon>
        <taxon>Asterales</taxon>
        <taxon>Asteraceae</taxon>
        <taxon>Asteroideae</taxon>
        <taxon>Anthemideae</taxon>
        <taxon>Anthemidinae</taxon>
        <taxon>Tanacetum</taxon>
    </lineage>
</organism>
<comment type="caution">
    <text evidence="1">The sequence shown here is derived from an EMBL/GenBank/DDBJ whole genome shotgun (WGS) entry which is preliminary data.</text>
</comment>
<accession>A0A699TA10</accession>
<reference evidence="1" key="1">
    <citation type="journal article" date="2019" name="Sci. Rep.">
        <title>Draft genome of Tanacetum cinerariifolium, the natural source of mosquito coil.</title>
        <authorList>
            <person name="Yamashiro T."/>
            <person name="Shiraishi A."/>
            <person name="Satake H."/>
            <person name="Nakayama K."/>
        </authorList>
    </citation>
    <scope>NUCLEOTIDE SEQUENCE</scope>
</reference>
<proteinExistence type="predicted"/>
<evidence type="ECO:0000313" key="1">
    <source>
        <dbReference type="EMBL" id="GFD07375.1"/>
    </source>
</evidence>